<accession>A0A4Y7RPK4</accession>
<dbReference type="Pfam" id="PF07669">
    <property type="entry name" value="Eco57I"/>
    <property type="match status" value="1"/>
</dbReference>
<keyword evidence="3" id="KW-0808">Transferase</keyword>
<evidence type="ECO:0000256" key="3">
    <source>
        <dbReference type="ARBA" id="ARBA00022679"/>
    </source>
</evidence>
<dbReference type="PANTHER" id="PTHR33841:SF1">
    <property type="entry name" value="DNA METHYLTRANSFERASE A"/>
    <property type="match status" value="1"/>
</dbReference>
<dbReference type="Proteomes" id="UP000297597">
    <property type="component" value="Unassembled WGS sequence"/>
</dbReference>
<keyword evidence="8" id="KW-1185">Reference proteome</keyword>
<keyword evidence="4" id="KW-0949">S-adenosyl-L-methionine</keyword>
<dbReference type="SUPFAM" id="SSF53335">
    <property type="entry name" value="S-adenosyl-L-methionine-dependent methyltransferases"/>
    <property type="match status" value="1"/>
</dbReference>
<dbReference type="InterPro" id="IPR050953">
    <property type="entry name" value="N4_N6_ade-DNA_methylase"/>
</dbReference>
<dbReference type="InterPro" id="IPR029063">
    <property type="entry name" value="SAM-dependent_MTases_sf"/>
</dbReference>
<dbReference type="Gene3D" id="3.40.50.150">
    <property type="entry name" value="Vaccinia Virus protein VP39"/>
    <property type="match status" value="2"/>
</dbReference>
<sequence length="1673" mass="191219">MKRTQNTFQTVKTEGAILPVDLLRRILEGDRDIPGLRPEDYHLAKSERLNEAATRAWHRLQGAWEGFKKAMEALPEYDAGTSLTRERWLLILFQELEYGRLTTRKAYEVEGKTYPISHEWQNTPIHLVSFRQDLDKRTPGRAGAARVSPHSLVQELLNRSGNHIWGFVSNGLNLRLLRDNVSLTRQAYVEFDLQAMMDSEAYSDFFLLFLLCHQSRVEVPEGKGSEHCWLEKWYNTAARQGVRALDQLRDGVRRAIEALGGGFLAYPGNMALREKLRSGTLSTQDYYRQVLRQVYRLLFIFVAEDRELLSDPNAQAEARKLYLDHYSTLRLRSLAGKTRGTRHPDLWRALRLVLDKLHGGCPELALPALGGYMFSAGATADLNDQDIANTDLLKAFHALTYTVDRNVLRPINYRNLGPEELGSVYESLLEMQPSIHMEASSPEDRFKLTVAAGSERKTTGSYYTPSSLVNCLLDSALGPVLNEACKKADPEKALLDLKICDPACGSGHFLIAAAHRIAKRLAAIRTGEDEPAPKQYQRALRNVIGRCIYGVDINPMSVELCKVSLWMEAVEPGKPLAFLDHHIKCGNSLLGSTPALIRRGIPDDAFKPIEGDDKDFCKEYRKRNREERLGSRSLFAPDGSPWEQLGDLGPALLRIDAFDDSTLDGLQRKEDAYSQFVRSNGYLFGKLLYDAWCAAFIWVKRYSDELPYPITQEILDRIRHYPHACPHWMREEIIRLSLEYQFFHWHLEFPDLFRPKPSVEIAEDEVTGWSGGFDCVLGNPPWERIKLQEKEFFASRSPKVANAPNAAIRRRKIAELWKTDPLLYQAFQDALHRAEGESRLVRDTGKYPLCGRGDVNTYSIFAELKRSLLNTQGRVGCIVPSGIATDDTTKFFFRDLIDSRALQSIYMFENEGKLFPGIDHRNKFALLVMLGRNLESLGVDIVFGVNAVTELAEEERHFTLSFEDIALINPNTRTCPIFRYKQDAELTKYIYRRIPVLVREATEEQSEENQWGIKFATMFHMANDSGLFRTREQLEAEGFVLNGNVFTRDDDIYLPLYEGKMFWHFDHRFGTYEGQTEAQANQGKLPELTPKQHRDPNLLPLPRYWLAEEEVKARIPKRPELLASALELPQKWRNEAIIKAFCYWAAGYYRKAGDEEQAQKLLAVALRVSVTDSQIDTLNKWLFDMRCERMQERFPLTRADVERITAFPSDPVPLAEELLERFSPHWFVAFRDVTSAAVLRTAVFSIIPKVGIGHKAPLAFTDLRPQDTYCFLAAMNSFALDYIARQSVGGSSMSYFVLKQLPVIPPSSLILRPVWDNKSILRTWMAARVLELSQTAWDLDALSEDCECKCPPFVWDEDRRFLIRAELDAAFFHLYLGSDQEWKETGSRELIEYFPTPRHAVKYIMNTFRILRKRDETAYGNYRTKEMILEIYDEMARVSVENVAALAAGQEATVRYQTRLNPPPGPPMDADGNFIPIAHWDRSNWPSHIHLPKKEVVLRPEEIPLEEFEAMIYPANNVDRAICAAALAIVEQSPGLSSADHLDALLLATHPDWCKIFLDHSEHHAFEVVCNSTPRDLFVSDNKSIKWKECRDYLEQQQAISVEHGNEGQKISLGVNFVTAKNNLNGVDEVVGYAIKAIKRVGELRKNLSSVPQDQLRIIQAFHEQHRFYQSIA</sequence>
<evidence type="ECO:0000259" key="6">
    <source>
        <dbReference type="Pfam" id="PF07669"/>
    </source>
</evidence>
<evidence type="ECO:0000256" key="4">
    <source>
        <dbReference type="ARBA" id="ARBA00022691"/>
    </source>
</evidence>
<reference evidence="7 8" key="1">
    <citation type="journal article" date="2018" name="Environ. Microbiol.">
        <title>Novel energy conservation strategies and behaviour of Pelotomaculum schinkii driving syntrophic propionate catabolism.</title>
        <authorList>
            <person name="Hidalgo-Ahumada C.A.P."/>
            <person name="Nobu M.K."/>
            <person name="Narihiro T."/>
            <person name="Tamaki H."/>
            <person name="Liu W.T."/>
            <person name="Kamagata Y."/>
            <person name="Stams A.J.M."/>
            <person name="Imachi H."/>
            <person name="Sousa D.Z."/>
        </authorList>
    </citation>
    <scope>NUCLEOTIDE SEQUENCE [LARGE SCALE GENOMIC DNA]</scope>
    <source>
        <strain evidence="7 8">MGP</strain>
    </source>
</reference>
<evidence type="ECO:0000256" key="5">
    <source>
        <dbReference type="ARBA" id="ARBA00047942"/>
    </source>
</evidence>
<name>A0A4Y7RPK4_9FIRM</name>
<comment type="caution">
    <text evidence="7">The sequence shown here is derived from an EMBL/GenBank/DDBJ whole genome shotgun (WGS) entry which is preliminary data.</text>
</comment>
<protein>
    <recommendedName>
        <fullName evidence="1">site-specific DNA-methyltransferase (adenine-specific)</fullName>
        <ecNumber evidence="1">2.1.1.72</ecNumber>
    </recommendedName>
</protein>
<comment type="catalytic activity">
    <reaction evidence="5">
        <text>a 2'-deoxyadenosine in DNA + S-adenosyl-L-methionine = an N(6)-methyl-2'-deoxyadenosine in DNA + S-adenosyl-L-homocysteine + H(+)</text>
        <dbReference type="Rhea" id="RHEA:15197"/>
        <dbReference type="Rhea" id="RHEA-COMP:12418"/>
        <dbReference type="Rhea" id="RHEA-COMP:12419"/>
        <dbReference type="ChEBI" id="CHEBI:15378"/>
        <dbReference type="ChEBI" id="CHEBI:57856"/>
        <dbReference type="ChEBI" id="CHEBI:59789"/>
        <dbReference type="ChEBI" id="CHEBI:90615"/>
        <dbReference type="ChEBI" id="CHEBI:90616"/>
        <dbReference type="EC" id="2.1.1.72"/>
    </reaction>
</comment>
<feature type="domain" description="Type II methyltransferase M.TaqI-like" evidence="6">
    <location>
        <begin position="547"/>
        <end position="791"/>
    </location>
</feature>
<dbReference type="GO" id="GO:0032259">
    <property type="term" value="P:methylation"/>
    <property type="evidence" value="ECO:0007669"/>
    <property type="project" value="UniProtKB-KW"/>
</dbReference>
<dbReference type="GO" id="GO:0006304">
    <property type="term" value="P:DNA modification"/>
    <property type="evidence" value="ECO:0007669"/>
    <property type="project" value="InterPro"/>
</dbReference>
<keyword evidence="2" id="KW-0489">Methyltransferase</keyword>
<evidence type="ECO:0000313" key="7">
    <source>
        <dbReference type="EMBL" id="TEB10639.1"/>
    </source>
</evidence>
<dbReference type="RefSeq" id="WP_192902900.1">
    <property type="nucleotide sequence ID" value="NZ_QFFZ01000023.1"/>
</dbReference>
<evidence type="ECO:0000256" key="2">
    <source>
        <dbReference type="ARBA" id="ARBA00022603"/>
    </source>
</evidence>
<evidence type="ECO:0000256" key="1">
    <source>
        <dbReference type="ARBA" id="ARBA00011900"/>
    </source>
</evidence>
<dbReference type="InterPro" id="IPR011639">
    <property type="entry name" value="MethylTrfase_TaqI-like_dom"/>
</dbReference>
<dbReference type="EMBL" id="QFFZ01000023">
    <property type="protein sequence ID" value="TEB10639.1"/>
    <property type="molecule type" value="Genomic_DNA"/>
</dbReference>
<dbReference type="PRINTS" id="PR00507">
    <property type="entry name" value="N12N6MTFRASE"/>
</dbReference>
<dbReference type="EC" id="2.1.1.72" evidence="1"/>
<proteinExistence type="predicted"/>
<organism evidence="7 8">
    <name type="scientific">Pelotomaculum propionicicum</name>
    <dbReference type="NCBI Taxonomy" id="258475"/>
    <lineage>
        <taxon>Bacteria</taxon>
        <taxon>Bacillati</taxon>
        <taxon>Bacillota</taxon>
        <taxon>Clostridia</taxon>
        <taxon>Eubacteriales</taxon>
        <taxon>Desulfotomaculaceae</taxon>
        <taxon>Pelotomaculum</taxon>
    </lineage>
</organism>
<evidence type="ECO:0000313" key="8">
    <source>
        <dbReference type="Proteomes" id="UP000297597"/>
    </source>
</evidence>
<dbReference type="GO" id="GO:0009007">
    <property type="term" value="F:site-specific DNA-methyltransferase (adenine-specific) activity"/>
    <property type="evidence" value="ECO:0007669"/>
    <property type="project" value="UniProtKB-EC"/>
</dbReference>
<dbReference type="PANTHER" id="PTHR33841">
    <property type="entry name" value="DNA METHYLTRANSFERASE YEEA-RELATED"/>
    <property type="match status" value="1"/>
</dbReference>
<gene>
    <name evidence="7" type="ORF">Pmgp_02219</name>
</gene>